<evidence type="ECO:0000313" key="2">
    <source>
        <dbReference type="EMBL" id="KFN45395.1"/>
    </source>
</evidence>
<evidence type="ECO:0000313" key="3">
    <source>
        <dbReference type="Proteomes" id="UP000029392"/>
    </source>
</evidence>
<dbReference type="PATRIC" id="fig|1384054.3.peg.2171"/>
<dbReference type="Pfam" id="PF04773">
    <property type="entry name" value="FecR"/>
    <property type="match status" value="1"/>
</dbReference>
<dbReference type="Gene3D" id="2.60.120.1440">
    <property type="match status" value="1"/>
</dbReference>
<dbReference type="EMBL" id="AVCH01000183">
    <property type="protein sequence ID" value="KFN45395.1"/>
    <property type="molecule type" value="Genomic_DNA"/>
</dbReference>
<feature type="non-terminal residue" evidence="2">
    <location>
        <position position="1"/>
    </location>
</feature>
<comment type="caution">
    <text evidence="2">The sequence shown here is derived from an EMBL/GenBank/DDBJ whole genome shotgun (WGS) entry which is preliminary data.</text>
</comment>
<dbReference type="InterPro" id="IPR006860">
    <property type="entry name" value="FecR"/>
</dbReference>
<keyword evidence="3" id="KW-1185">Reference proteome</keyword>
<dbReference type="GO" id="GO:0016989">
    <property type="term" value="F:sigma factor antagonist activity"/>
    <property type="evidence" value="ECO:0007669"/>
    <property type="project" value="TreeGrafter"/>
</dbReference>
<accession>A0A091BM61</accession>
<gene>
    <name evidence="2" type="ORF">N790_10060</name>
</gene>
<organism evidence="2 3">
    <name type="scientific">Arenimonas malthae CC-JY-1</name>
    <dbReference type="NCBI Taxonomy" id="1384054"/>
    <lineage>
        <taxon>Bacteria</taxon>
        <taxon>Pseudomonadati</taxon>
        <taxon>Pseudomonadota</taxon>
        <taxon>Gammaproteobacteria</taxon>
        <taxon>Lysobacterales</taxon>
        <taxon>Lysobacteraceae</taxon>
        <taxon>Arenimonas</taxon>
    </lineage>
</organism>
<dbReference type="eggNOG" id="COG3712">
    <property type="taxonomic scope" value="Bacteria"/>
</dbReference>
<dbReference type="PANTHER" id="PTHR30273:SF2">
    <property type="entry name" value="PROTEIN FECR"/>
    <property type="match status" value="1"/>
</dbReference>
<dbReference type="Proteomes" id="UP000029392">
    <property type="component" value="Unassembled WGS sequence"/>
</dbReference>
<feature type="domain" description="FecR protein" evidence="1">
    <location>
        <begin position="45"/>
        <end position="137"/>
    </location>
</feature>
<reference evidence="2 3" key="1">
    <citation type="submission" date="2013-09" db="EMBL/GenBank/DDBJ databases">
        <title>Genome sequencing of Arenimonas malthae.</title>
        <authorList>
            <person name="Chen F."/>
            <person name="Wang G."/>
        </authorList>
    </citation>
    <scope>NUCLEOTIDE SEQUENCE [LARGE SCALE GENOMIC DNA]</scope>
    <source>
        <strain evidence="2 3">CC-JY-1</strain>
    </source>
</reference>
<dbReference type="InterPro" id="IPR012373">
    <property type="entry name" value="Ferrdict_sens_TM"/>
</dbReference>
<dbReference type="AlphaFoldDB" id="A0A091BM61"/>
<protein>
    <recommendedName>
        <fullName evidence="1">FecR protein domain-containing protein</fullName>
    </recommendedName>
</protein>
<proteinExistence type="predicted"/>
<dbReference type="RefSeq" id="WP_052385902.1">
    <property type="nucleotide sequence ID" value="NZ_AVCH01000183.1"/>
</dbReference>
<evidence type="ECO:0000259" key="1">
    <source>
        <dbReference type="Pfam" id="PF04773"/>
    </source>
</evidence>
<sequence length="261" mass="27835">PRPRHAAAAKPAYAWLRRLAGIAAALVLAVLAGSAWWQSGIETADYRTALGKLDTVPLSDGSRATLGSDSRIHVRLDRGQRRVELAQGEGYFEVAKDRARPFVVAVGEHRVVAVGTAFSVRRQGDEVRVVVTEGTVRLADAGDPDAPGTLLTAGSVASTGGDGVLVRRQTLEEVARLVDWRSGYLAFQDTSLAAAAEEFNRYNARRLLVGDEAAGALRVGGSFRWDNVDTFVSLLEAGFPVCAERRDEAVVLHSAGAAACR</sequence>
<dbReference type="PANTHER" id="PTHR30273">
    <property type="entry name" value="PERIPLASMIC SIGNAL SENSOR AND SIGMA FACTOR ACTIVATOR FECR-RELATED"/>
    <property type="match status" value="1"/>
</dbReference>
<dbReference type="OrthoDB" id="9771237at2"/>
<name>A0A091BM61_9GAMM</name>